<evidence type="ECO:0000313" key="2">
    <source>
        <dbReference type="EMBL" id="UQZ82253.1"/>
    </source>
</evidence>
<dbReference type="Gene3D" id="2.130.10.10">
    <property type="entry name" value="YVTN repeat-like/Quinoprotein amine dehydrogenase"/>
    <property type="match status" value="1"/>
</dbReference>
<dbReference type="InterPro" id="IPR015943">
    <property type="entry name" value="WD40/YVTN_repeat-like_dom_sf"/>
</dbReference>
<protein>
    <recommendedName>
        <fullName evidence="1">Oligogalacturonate lyase domain-containing protein</fullName>
    </recommendedName>
</protein>
<dbReference type="RefSeq" id="WP_249864408.1">
    <property type="nucleotide sequence ID" value="NZ_CP027059.1"/>
</dbReference>
<reference evidence="2" key="1">
    <citation type="submission" date="2018-02" db="EMBL/GenBank/DDBJ databases">
        <authorList>
            <person name="Kim S.-K."/>
            <person name="Jung H.-I."/>
            <person name="Lee S.-W."/>
        </authorList>
    </citation>
    <scope>NUCLEOTIDE SEQUENCE</scope>
    <source>
        <strain evidence="2">SK3146</strain>
    </source>
</reference>
<dbReference type="Pfam" id="PF14583">
    <property type="entry name" value="Pectate_lyase22"/>
    <property type="match status" value="1"/>
</dbReference>
<dbReference type="Proteomes" id="UP001057134">
    <property type="component" value="Chromosome"/>
</dbReference>
<accession>A0ABY4RJF0</accession>
<evidence type="ECO:0000259" key="1">
    <source>
        <dbReference type="Pfam" id="PF14583"/>
    </source>
</evidence>
<dbReference type="InterPro" id="IPR027946">
    <property type="entry name" value="Ogl_dom"/>
</dbReference>
<organism evidence="2 3">
    <name type="scientific">Paenibacillus konkukensis</name>
    <dbReference type="NCBI Taxonomy" id="2020716"/>
    <lineage>
        <taxon>Bacteria</taxon>
        <taxon>Bacillati</taxon>
        <taxon>Bacillota</taxon>
        <taxon>Bacilli</taxon>
        <taxon>Bacillales</taxon>
        <taxon>Paenibacillaceae</taxon>
        <taxon>Paenibacillus</taxon>
    </lineage>
</organism>
<name>A0ABY4RJF0_9BACL</name>
<feature type="domain" description="Oligogalacturonate lyase" evidence="1">
    <location>
        <begin position="9"/>
        <end position="271"/>
    </location>
</feature>
<proteinExistence type="predicted"/>
<keyword evidence="3" id="KW-1185">Reference proteome</keyword>
<sequence length="412" mass="46054">MKGSITYQAFVDRKDERSGRTVRQLTSAAGNHHHLYFTSSSFTQGNDHVLFLSDSGGGSPNVFKLSLKDGQTVQLTDNRKGIMKSYVYYDGTPYEGLAKASPSYHPGTDSLLYIQDQEVRLIHLPTMEDRVVHRLPEGVMTGFTHISGDGEYACVPYISADAFDVGEGNPFTLIRDKVQAGRTESHVLVIHLPTGRSEIKFRHAGWITHVQFHPDDSEQILFNHEGGMVAQRIWLYKDGVVSKIRDQSAGGDRLWICHEMWDSDGSGVIYHGTRGVPNDPSMRHASVNGSIQSFVGYAGRRQGEEIEMSFPDGMKDYGHFTLGSDRTMLLTDGIIDAESLHCCRADWESGRLEWDYICRHGSSFSVQDVHPHPIFSHDDRLVLFTSDTHNERSKGNLYLVDLGEEQSEAGNA</sequence>
<dbReference type="SUPFAM" id="SSF82171">
    <property type="entry name" value="DPP6 N-terminal domain-like"/>
    <property type="match status" value="1"/>
</dbReference>
<evidence type="ECO:0000313" key="3">
    <source>
        <dbReference type="Proteomes" id="UP001057134"/>
    </source>
</evidence>
<dbReference type="EMBL" id="CP027059">
    <property type="protein sequence ID" value="UQZ82253.1"/>
    <property type="molecule type" value="Genomic_DNA"/>
</dbReference>
<gene>
    <name evidence="2" type="ORF">SK3146_01410</name>
</gene>
<reference evidence="2" key="2">
    <citation type="journal article" date="2021" name="J Anim Sci Technol">
        <title>Complete genome sequence of Paenibacillus konkukensis sp. nov. SK3146 as a potential probiotic strain.</title>
        <authorList>
            <person name="Jung H.I."/>
            <person name="Park S."/>
            <person name="Niu K.M."/>
            <person name="Lee S.W."/>
            <person name="Kothari D."/>
            <person name="Yi K.J."/>
            <person name="Kim S.K."/>
        </authorList>
    </citation>
    <scope>NUCLEOTIDE SEQUENCE</scope>
    <source>
        <strain evidence="2">SK3146</strain>
    </source>
</reference>